<dbReference type="Proteomes" id="UP001187531">
    <property type="component" value="Unassembled WGS sequence"/>
</dbReference>
<proteinExistence type="predicted"/>
<dbReference type="EMBL" id="JAVRJZ010000019">
    <property type="protein sequence ID" value="KAK2707339.1"/>
    <property type="molecule type" value="Genomic_DNA"/>
</dbReference>
<sequence>MAQNIYIDLSTYQLRCQSNGINFPTEQQAVIGKEFKVKCVVKAKAYDVLTVHWFKDGIDISES</sequence>
<evidence type="ECO:0000313" key="1">
    <source>
        <dbReference type="EMBL" id="KAK2707337.1"/>
    </source>
</evidence>
<accession>A0AA88KX42</accession>
<organism evidence="1 2">
    <name type="scientific">Artemia franciscana</name>
    <name type="common">Brine shrimp</name>
    <name type="synonym">Artemia sanfranciscana</name>
    <dbReference type="NCBI Taxonomy" id="6661"/>
    <lineage>
        <taxon>Eukaryota</taxon>
        <taxon>Metazoa</taxon>
        <taxon>Ecdysozoa</taxon>
        <taxon>Arthropoda</taxon>
        <taxon>Crustacea</taxon>
        <taxon>Branchiopoda</taxon>
        <taxon>Anostraca</taxon>
        <taxon>Artemiidae</taxon>
        <taxon>Artemia</taxon>
    </lineage>
</organism>
<evidence type="ECO:0008006" key="3">
    <source>
        <dbReference type="Google" id="ProtNLM"/>
    </source>
</evidence>
<gene>
    <name evidence="1" type="ORF">QYM36_015129</name>
</gene>
<evidence type="ECO:0000313" key="2">
    <source>
        <dbReference type="Proteomes" id="UP001187531"/>
    </source>
</evidence>
<dbReference type="EMBL" id="JAVRJZ010000019">
    <property type="protein sequence ID" value="KAK2707338.1"/>
    <property type="molecule type" value="Genomic_DNA"/>
</dbReference>
<name>A0AA88KX42_ARTSF</name>
<keyword evidence="2" id="KW-1185">Reference proteome</keyword>
<dbReference type="SUPFAM" id="SSF48726">
    <property type="entry name" value="Immunoglobulin"/>
    <property type="match status" value="1"/>
</dbReference>
<reference evidence="1" key="1">
    <citation type="submission" date="2023-07" db="EMBL/GenBank/DDBJ databases">
        <title>Chromosome-level genome assembly of Artemia franciscana.</title>
        <authorList>
            <person name="Jo E."/>
        </authorList>
    </citation>
    <scope>NUCLEOTIDE SEQUENCE</scope>
    <source>
        <tissue evidence="1">Whole body</tissue>
    </source>
</reference>
<protein>
    <recommendedName>
        <fullName evidence="3">Ig-like domain-containing protein</fullName>
    </recommendedName>
</protein>
<dbReference type="InterPro" id="IPR036179">
    <property type="entry name" value="Ig-like_dom_sf"/>
</dbReference>
<dbReference type="EMBL" id="JAVRJZ010000019">
    <property type="protein sequence ID" value="KAK2707337.1"/>
    <property type="molecule type" value="Genomic_DNA"/>
</dbReference>
<comment type="caution">
    <text evidence="1">The sequence shown here is derived from an EMBL/GenBank/DDBJ whole genome shotgun (WGS) entry which is preliminary data.</text>
</comment>
<dbReference type="AlphaFoldDB" id="A0AA88KX42"/>